<accession>A0A2U1MI74</accession>
<evidence type="ECO:0000313" key="2">
    <source>
        <dbReference type="Proteomes" id="UP000245207"/>
    </source>
</evidence>
<dbReference type="Gene3D" id="2.70.98.10">
    <property type="match status" value="1"/>
</dbReference>
<dbReference type="AlphaFoldDB" id="A0A2U1MI74"/>
<dbReference type="PANTHER" id="PTHR11122:SF10">
    <property type="entry name" value="GLUCOSE-6-PHOSPHATE 1-EPIMERASE"/>
    <property type="match status" value="1"/>
</dbReference>
<gene>
    <name evidence="1" type="ORF">CTI12_AA383280</name>
</gene>
<dbReference type="InterPro" id="IPR008183">
    <property type="entry name" value="Aldose_1/G6P_1-epimerase"/>
</dbReference>
<keyword evidence="2" id="KW-1185">Reference proteome</keyword>
<comment type="caution">
    <text evidence="1">The sequence shown here is derived from an EMBL/GenBank/DDBJ whole genome shotgun (WGS) entry which is preliminary data.</text>
</comment>
<dbReference type="PANTHER" id="PTHR11122">
    <property type="entry name" value="APOSPORY-ASSOCIATED PROTEIN C-RELATED"/>
    <property type="match status" value="1"/>
</dbReference>
<dbReference type="STRING" id="35608.A0A2U1MI74"/>
<dbReference type="Proteomes" id="UP000245207">
    <property type="component" value="Unassembled WGS sequence"/>
</dbReference>
<proteinExistence type="predicted"/>
<sequence>MEYLKEQVEQEGYLGSPNIVVVLYHERKWTYVIRREGLSDVVVWNPWDKKAKAMADMGVDEYRRMVCVDGAVVANPITLKPVEEWTGRLEITLKPV</sequence>
<evidence type="ECO:0000313" key="1">
    <source>
        <dbReference type="EMBL" id="PWA60932.1"/>
    </source>
</evidence>
<dbReference type="GO" id="GO:0005737">
    <property type="term" value="C:cytoplasm"/>
    <property type="evidence" value="ECO:0007669"/>
    <property type="project" value="TreeGrafter"/>
</dbReference>
<dbReference type="GO" id="GO:0030246">
    <property type="term" value="F:carbohydrate binding"/>
    <property type="evidence" value="ECO:0007669"/>
    <property type="project" value="InterPro"/>
</dbReference>
<dbReference type="Pfam" id="PF01263">
    <property type="entry name" value="Aldose_epim"/>
    <property type="match status" value="1"/>
</dbReference>
<dbReference type="InterPro" id="IPR011013">
    <property type="entry name" value="Gal_mutarotase_sf_dom"/>
</dbReference>
<name>A0A2U1MI74_ARTAN</name>
<dbReference type="GO" id="GO:0047938">
    <property type="term" value="F:glucose-6-phosphate 1-epimerase activity"/>
    <property type="evidence" value="ECO:0007669"/>
    <property type="project" value="TreeGrafter"/>
</dbReference>
<dbReference type="EMBL" id="PKPP01005223">
    <property type="protein sequence ID" value="PWA60932.1"/>
    <property type="molecule type" value="Genomic_DNA"/>
</dbReference>
<dbReference type="OrthoDB" id="1659429at2759"/>
<dbReference type="SUPFAM" id="SSF74650">
    <property type="entry name" value="Galactose mutarotase-like"/>
    <property type="match status" value="1"/>
</dbReference>
<dbReference type="GO" id="GO:0005975">
    <property type="term" value="P:carbohydrate metabolic process"/>
    <property type="evidence" value="ECO:0007669"/>
    <property type="project" value="InterPro"/>
</dbReference>
<organism evidence="1 2">
    <name type="scientific">Artemisia annua</name>
    <name type="common">Sweet wormwood</name>
    <dbReference type="NCBI Taxonomy" id="35608"/>
    <lineage>
        <taxon>Eukaryota</taxon>
        <taxon>Viridiplantae</taxon>
        <taxon>Streptophyta</taxon>
        <taxon>Embryophyta</taxon>
        <taxon>Tracheophyta</taxon>
        <taxon>Spermatophyta</taxon>
        <taxon>Magnoliopsida</taxon>
        <taxon>eudicotyledons</taxon>
        <taxon>Gunneridae</taxon>
        <taxon>Pentapetalae</taxon>
        <taxon>asterids</taxon>
        <taxon>campanulids</taxon>
        <taxon>Asterales</taxon>
        <taxon>Asteraceae</taxon>
        <taxon>Asteroideae</taxon>
        <taxon>Anthemideae</taxon>
        <taxon>Artemisiinae</taxon>
        <taxon>Artemisia</taxon>
    </lineage>
</organism>
<protein>
    <submittedName>
        <fullName evidence="1">Aldose 1-/Glucose-6-phosphate 1-epimerase</fullName>
    </submittedName>
</protein>
<reference evidence="1 2" key="1">
    <citation type="journal article" date="2018" name="Mol. Plant">
        <title>The genome of Artemisia annua provides insight into the evolution of Asteraceae family and artemisinin biosynthesis.</title>
        <authorList>
            <person name="Shen Q."/>
            <person name="Zhang L."/>
            <person name="Liao Z."/>
            <person name="Wang S."/>
            <person name="Yan T."/>
            <person name="Shi P."/>
            <person name="Liu M."/>
            <person name="Fu X."/>
            <person name="Pan Q."/>
            <person name="Wang Y."/>
            <person name="Lv Z."/>
            <person name="Lu X."/>
            <person name="Zhang F."/>
            <person name="Jiang W."/>
            <person name="Ma Y."/>
            <person name="Chen M."/>
            <person name="Hao X."/>
            <person name="Li L."/>
            <person name="Tang Y."/>
            <person name="Lv G."/>
            <person name="Zhou Y."/>
            <person name="Sun X."/>
            <person name="Brodelius P.E."/>
            <person name="Rose J.K.C."/>
            <person name="Tang K."/>
        </authorList>
    </citation>
    <scope>NUCLEOTIDE SEQUENCE [LARGE SCALE GENOMIC DNA]</scope>
    <source>
        <strain evidence="2">cv. Huhao1</strain>
        <tissue evidence="1">Leaf</tissue>
    </source>
</reference>
<dbReference type="InterPro" id="IPR014718">
    <property type="entry name" value="GH-type_carb-bd"/>
</dbReference>